<evidence type="ECO:0000313" key="2">
    <source>
        <dbReference type="Proteomes" id="UP001622950"/>
    </source>
</evidence>
<dbReference type="Proteomes" id="UP001622950">
    <property type="component" value="Unassembled WGS sequence"/>
</dbReference>
<name>A0ACC7N2P5_9PSED</name>
<reference evidence="1" key="1">
    <citation type="submission" date="2024-11" db="EMBL/GenBank/DDBJ databases">
        <authorList>
            <person name="Lucas J.A."/>
        </authorList>
    </citation>
    <scope>NUCLEOTIDE SEQUENCE</scope>
    <source>
        <strain evidence="1">Z 8.8</strain>
    </source>
</reference>
<feature type="non-terminal residue" evidence="1">
    <location>
        <position position="1"/>
    </location>
</feature>
<dbReference type="EMBL" id="JBJHQE010000144">
    <property type="protein sequence ID" value="MFK9085092.1"/>
    <property type="molecule type" value="Genomic_DNA"/>
</dbReference>
<keyword evidence="2" id="KW-1185">Reference proteome</keyword>
<organism evidence="1 2">
    <name type="scientific">Pseudomonas neuropathica</name>
    <dbReference type="NCBI Taxonomy" id="2730425"/>
    <lineage>
        <taxon>Bacteria</taxon>
        <taxon>Pseudomonadati</taxon>
        <taxon>Pseudomonadota</taxon>
        <taxon>Gammaproteobacteria</taxon>
        <taxon>Pseudomonadales</taxon>
        <taxon>Pseudomonadaceae</taxon>
        <taxon>Pseudomonas</taxon>
    </lineage>
</organism>
<feature type="non-terminal residue" evidence="1">
    <location>
        <position position="378"/>
    </location>
</feature>
<comment type="caution">
    <text evidence="1">The sequence shown here is derived from an EMBL/GenBank/DDBJ whole genome shotgun (WGS) entry which is preliminary data.</text>
</comment>
<accession>A0ACC7N2P5</accession>
<gene>
    <name evidence="1" type="ORF">ACJEBM_31065</name>
</gene>
<evidence type="ECO:0000313" key="1">
    <source>
        <dbReference type="EMBL" id="MFK9085092.1"/>
    </source>
</evidence>
<proteinExistence type="predicted"/>
<protein>
    <submittedName>
        <fullName evidence="1">Ig-like domain-containing protein</fullName>
    </submittedName>
</protein>
<sequence length="378" mass="38219">HNNDDGVTLGGLDVAGGELTVYEKNLTYGSDPDAPALTQHGTFTVNAPDGLQSLSISGVEIISGGVVQGLPISGSTWIGSTLTITGFDPATGVVSYSYTLNYTDTHPNADGANSITENFEVIAIDADGSEARGEINVKVVDDLPTAKPDATSVGEGATVTGNVLVNDVGGSDGSGGGVVGVRAGSDTSTPVHGGLNSQINGTYGYLTLDAAGNAVYHSYPNSVSGPGASDVFTYTLRDADGDESTTTVTIDVHNSCLVAASDQDVTVYENALEQPCNTGEIASGTLVGAVHGGSGAITYSLVSNAIGTYGQLLLHPDGSYTYTLTSPASTTPLANDGANTLHETFTYQAIDDLGNIATSTIVVNIVDDVPTATADIAS</sequence>